<gene>
    <name evidence="3" type="ORF">ACFQMA_18390</name>
</gene>
<dbReference type="Gene3D" id="3.40.720.10">
    <property type="entry name" value="Alkaline Phosphatase, subunit A"/>
    <property type="match status" value="1"/>
</dbReference>
<feature type="modified residue" description="3-oxoalanine (Ser)" evidence="1">
    <location>
        <position position="52"/>
    </location>
</feature>
<dbReference type="GeneID" id="78822116"/>
<evidence type="ECO:0000313" key="3">
    <source>
        <dbReference type="EMBL" id="MFC7141793.1"/>
    </source>
</evidence>
<dbReference type="PANTHER" id="PTHR43751:SF3">
    <property type="entry name" value="SULFATASE N-TERMINAL DOMAIN-CONTAINING PROTEIN"/>
    <property type="match status" value="1"/>
</dbReference>
<comment type="PTM">
    <text evidence="1">The conversion to 3-oxoalanine (also known as C-formylglycine, FGly), of a serine or cysteine residue in prokaryotes and of a cysteine residue in eukaryotes, is critical for catalytic activity.</text>
</comment>
<dbReference type="PANTHER" id="PTHR43751">
    <property type="entry name" value="SULFATASE"/>
    <property type="match status" value="1"/>
</dbReference>
<dbReference type="RefSeq" id="WP_274322871.1">
    <property type="nucleotide sequence ID" value="NZ_CP118158.1"/>
</dbReference>
<dbReference type="EMBL" id="JBHTAS010000001">
    <property type="protein sequence ID" value="MFC7141793.1"/>
    <property type="molecule type" value="Genomic_DNA"/>
</dbReference>
<dbReference type="Proteomes" id="UP001596432">
    <property type="component" value="Unassembled WGS sequence"/>
</dbReference>
<dbReference type="SUPFAM" id="SSF53649">
    <property type="entry name" value="Alkaline phosphatase-like"/>
    <property type="match status" value="1"/>
</dbReference>
<evidence type="ECO:0000256" key="1">
    <source>
        <dbReference type="PIRSR" id="PIRSR600917-52"/>
    </source>
</evidence>
<sequence length="478" mass="52766">MDPPNVLLVVLDSARARNCSLYGHDNETTPFLSEFADDAVTFEQARAPSVHSISSHASIFTGYHTEEHDVTEHKSFVRPEATVWHRIAAEHGYETGLFTPNVIVAQTSNLGDVFDTCVGPKRAKFRLFDDALAPLDVQGRLSPKEYAREALGHDKPIRSLLNGVYKKLESRGGSHDPTSEGGDVYVDEFLSWADERSGPWAACLNLMDSHTPFEPDPEYDNWSDDAAERARERVHDDEVPEPFTDAFWEHLADLEPLYDGTIRQADAAVERLVEALDERGLLDETTVVVTSDHGEGFGERTELDPDVRLRHHSWGIDEVLTHVPLLVRSPGGDGGRTVASPASLTRFPDVVDATVEGDDPADAFVPDGDVLSSTFRIKPPGNELSLPEAEREPYFGPWRAVYRETEDGVVKYARRGDDAIELGVPDAQRTVRRADSDGGVVEDVFGGLEPRGVRLGSAAGRDVEDDVEDRLADLGYLR</sequence>
<name>A0ABD5Y7E8_9EURY</name>
<organism evidence="3 4">
    <name type="scientific">Halosimplex aquaticum</name>
    <dbReference type="NCBI Taxonomy" id="3026162"/>
    <lineage>
        <taxon>Archaea</taxon>
        <taxon>Methanobacteriati</taxon>
        <taxon>Methanobacteriota</taxon>
        <taxon>Stenosarchaea group</taxon>
        <taxon>Halobacteria</taxon>
        <taxon>Halobacteriales</taxon>
        <taxon>Haloarculaceae</taxon>
        <taxon>Halosimplex</taxon>
    </lineage>
</organism>
<dbReference type="InterPro" id="IPR017850">
    <property type="entry name" value="Alkaline_phosphatase_core_sf"/>
</dbReference>
<keyword evidence="4" id="KW-1185">Reference proteome</keyword>
<proteinExistence type="predicted"/>
<dbReference type="InterPro" id="IPR052701">
    <property type="entry name" value="GAG_Ulvan_Degrading_Sulfatases"/>
</dbReference>
<accession>A0ABD5Y7E8</accession>
<dbReference type="InterPro" id="IPR000917">
    <property type="entry name" value="Sulfatase_N"/>
</dbReference>
<reference evidence="3 4" key="1">
    <citation type="journal article" date="2019" name="Int. J. Syst. Evol. Microbiol.">
        <title>The Global Catalogue of Microorganisms (GCM) 10K type strain sequencing project: providing services to taxonomists for standard genome sequencing and annotation.</title>
        <authorList>
            <consortium name="The Broad Institute Genomics Platform"/>
            <consortium name="The Broad Institute Genome Sequencing Center for Infectious Disease"/>
            <person name="Wu L."/>
            <person name="Ma J."/>
        </authorList>
    </citation>
    <scope>NUCLEOTIDE SEQUENCE [LARGE SCALE GENOMIC DNA]</scope>
    <source>
        <strain evidence="3 4">XZYJT29</strain>
    </source>
</reference>
<feature type="domain" description="Sulfatase N-terminal" evidence="2">
    <location>
        <begin position="4"/>
        <end position="343"/>
    </location>
</feature>
<dbReference type="Pfam" id="PF00884">
    <property type="entry name" value="Sulfatase"/>
    <property type="match status" value="1"/>
</dbReference>
<evidence type="ECO:0000313" key="4">
    <source>
        <dbReference type="Proteomes" id="UP001596432"/>
    </source>
</evidence>
<protein>
    <submittedName>
        <fullName evidence="3">Sulfatase-like hydrolase/transferase</fullName>
    </submittedName>
</protein>
<evidence type="ECO:0000259" key="2">
    <source>
        <dbReference type="Pfam" id="PF00884"/>
    </source>
</evidence>
<dbReference type="AlphaFoldDB" id="A0ABD5Y7E8"/>
<comment type="caution">
    <text evidence="3">The sequence shown here is derived from an EMBL/GenBank/DDBJ whole genome shotgun (WGS) entry which is preliminary data.</text>
</comment>